<dbReference type="AlphaFoldDB" id="A0A133UBB8"/>
<evidence type="ECO:0008006" key="3">
    <source>
        <dbReference type="Google" id="ProtNLM"/>
    </source>
</evidence>
<gene>
    <name evidence="1" type="ORF">AKJ57_00945</name>
</gene>
<comment type="caution">
    <text evidence="1">The sequence shown here is derived from an EMBL/GenBank/DDBJ whole genome shotgun (WGS) entry which is preliminary data.</text>
</comment>
<sequence>MLSGRAGSVTKFLDGTFQAGKIEIKSFGEKSLIFGVKRADGRVFGTPKQATASPISSQHLKAAKREVEPIVKLTPDGHSSYPQVTGWLGMVHHPVNWCEASFVDERGFYTNGIENLWRYARDWIKTTRGYESRKTLKRAIKKHQV</sequence>
<dbReference type="Proteomes" id="UP000070163">
    <property type="component" value="Unassembled WGS sequence"/>
</dbReference>
<evidence type="ECO:0000313" key="2">
    <source>
        <dbReference type="Proteomes" id="UP000070163"/>
    </source>
</evidence>
<organism evidence="1 2">
    <name type="scientific">candidate division MSBL1 archaeon SCGC-AAA259A05</name>
    <dbReference type="NCBI Taxonomy" id="1698259"/>
    <lineage>
        <taxon>Archaea</taxon>
        <taxon>Methanobacteriati</taxon>
        <taxon>Methanobacteriota</taxon>
        <taxon>candidate division MSBL1</taxon>
    </lineage>
</organism>
<protein>
    <recommendedName>
        <fullName evidence="3">ISXO2-like transposase domain-containing protein</fullName>
    </recommendedName>
</protein>
<proteinExistence type="predicted"/>
<name>A0A133UBB8_9EURY</name>
<reference evidence="1 2" key="1">
    <citation type="journal article" date="2016" name="Sci. Rep.">
        <title>Metabolic traits of an uncultured archaeal lineage -MSBL1- from brine pools of the Red Sea.</title>
        <authorList>
            <person name="Mwirichia R."/>
            <person name="Alam I."/>
            <person name="Rashid M."/>
            <person name="Vinu M."/>
            <person name="Ba-Alawi W."/>
            <person name="Anthony Kamau A."/>
            <person name="Kamanda Ngugi D."/>
            <person name="Goker M."/>
            <person name="Klenk H.P."/>
            <person name="Bajic V."/>
            <person name="Stingl U."/>
        </authorList>
    </citation>
    <scope>NUCLEOTIDE SEQUENCE [LARGE SCALE GENOMIC DNA]</scope>
    <source>
        <strain evidence="1">SCGC-AAA259A05</strain>
    </source>
</reference>
<keyword evidence="2" id="KW-1185">Reference proteome</keyword>
<dbReference type="EMBL" id="LHXJ01000007">
    <property type="protein sequence ID" value="KXA91491.1"/>
    <property type="molecule type" value="Genomic_DNA"/>
</dbReference>
<accession>A0A133UBB8</accession>
<evidence type="ECO:0000313" key="1">
    <source>
        <dbReference type="EMBL" id="KXA91491.1"/>
    </source>
</evidence>